<organism evidence="2 3">
    <name type="scientific">Umezawaea endophytica</name>
    <dbReference type="NCBI Taxonomy" id="1654476"/>
    <lineage>
        <taxon>Bacteria</taxon>
        <taxon>Bacillati</taxon>
        <taxon>Actinomycetota</taxon>
        <taxon>Actinomycetes</taxon>
        <taxon>Pseudonocardiales</taxon>
        <taxon>Pseudonocardiaceae</taxon>
        <taxon>Umezawaea</taxon>
    </lineage>
</organism>
<evidence type="ECO:0000259" key="1">
    <source>
        <dbReference type="Pfam" id="PF00561"/>
    </source>
</evidence>
<sequence length="289" mass="31178">MGKHVGAFRSPAAEATFVEAYRQALTPPAETHDVPTSFGVTRVYRYGPPEGEPIVLLHGFNSTSAPWKPFLPSFAAANPVYAVDSLGEAGGSVQTKPFRDAADRAKALDEALAGLGLSGVHLVGASEGGWLGTTLVVHAPDRVATLSLVEPTTVTSRYSFAVMWRGLLAGLTRSDRLMRRMLVHSMGRDLLDRPDVRVVFTGVKAYRPRLPMLAPPSEDALRAVRVPVLALFGARNVVHDAVSAAARLGELVPHAVVEVWPDVGHDLGQFDDTRPVTDRVLRFVREHAP</sequence>
<dbReference type="Pfam" id="PF00561">
    <property type="entry name" value="Abhydrolase_1"/>
    <property type="match status" value="1"/>
</dbReference>
<protein>
    <submittedName>
        <fullName evidence="2">Alpha/beta fold hydrolase</fullName>
    </submittedName>
</protein>
<dbReference type="SUPFAM" id="SSF53474">
    <property type="entry name" value="alpha/beta-Hydrolases"/>
    <property type="match status" value="1"/>
</dbReference>
<dbReference type="Gene3D" id="3.40.50.1820">
    <property type="entry name" value="alpha/beta hydrolase"/>
    <property type="match status" value="1"/>
</dbReference>
<dbReference type="Proteomes" id="UP001141259">
    <property type="component" value="Unassembled WGS sequence"/>
</dbReference>
<gene>
    <name evidence="2" type="ORF">NZH93_14555</name>
</gene>
<comment type="caution">
    <text evidence="2">The sequence shown here is derived from an EMBL/GenBank/DDBJ whole genome shotgun (WGS) entry which is preliminary data.</text>
</comment>
<dbReference type="PANTHER" id="PTHR43798:SF33">
    <property type="entry name" value="HYDROLASE, PUTATIVE (AFU_ORTHOLOGUE AFUA_2G14860)-RELATED"/>
    <property type="match status" value="1"/>
</dbReference>
<keyword evidence="2" id="KW-0378">Hydrolase</keyword>
<dbReference type="InterPro" id="IPR050266">
    <property type="entry name" value="AB_hydrolase_sf"/>
</dbReference>
<dbReference type="InterPro" id="IPR000073">
    <property type="entry name" value="AB_hydrolase_1"/>
</dbReference>
<dbReference type="RefSeq" id="WP_259623594.1">
    <property type="nucleotide sequence ID" value="NZ_JANYMP010000006.1"/>
</dbReference>
<dbReference type="InterPro" id="IPR029058">
    <property type="entry name" value="AB_hydrolase_fold"/>
</dbReference>
<name>A0A9X3AG94_9PSEU</name>
<dbReference type="PANTHER" id="PTHR43798">
    <property type="entry name" value="MONOACYLGLYCEROL LIPASE"/>
    <property type="match status" value="1"/>
</dbReference>
<reference evidence="2" key="1">
    <citation type="submission" date="2022-08" db="EMBL/GenBank/DDBJ databases">
        <authorList>
            <person name="Tistechok S."/>
            <person name="Samborskyy M."/>
            <person name="Roman I."/>
        </authorList>
    </citation>
    <scope>NUCLEOTIDE SEQUENCE</scope>
    <source>
        <strain evidence="2">DSM 103496</strain>
    </source>
</reference>
<feature type="domain" description="AB hydrolase-1" evidence="1">
    <location>
        <begin position="53"/>
        <end position="160"/>
    </location>
</feature>
<dbReference type="EMBL" id="JANYMP010000006">
    <property type="protein sequence ID" value="MCS7478080.1"/>
    <property type="molecule type" value="Genomic_DNA"/>
</dbReference>
<proteinExistence type="predicted"/>
<dbReference type="GO" id="GO:0016787">
    <property type="term" value="F:hydrolase activity"/>
    <property type="evidence" value="ECO:0007669"/>
    <property type="project" value="UniProtKB-KW"/>
</dbReference>
<evidence type="ECO:0000313" key="2">
    <source>
        <dbReference type="EMBL" id="MCS7478080.1"/>
    </source>
</evidence>
<dbReference type="AlphaFoldDB" id="A0A9X3AG94"/>
<evidence type="ECO:0000313" key="3">
    <source>
        <dbReference type="Proteomes" id="UP001141259"/>
    </source>
</evidence>
<keyword evidence="3" id="KW-1185">Reference proteome</keyword>
<dbReference type="GO" id="GO:0016020">
    <property type="term" value="C:membrane"/>
    <property type="evidence" value="ECO:0007669"/>
    <property type="project" value="TreeGrafter"/>
</dbReference>
<accession>A0A9X3AG94</accession>